<dbReference type="InterPro" id="IPR028994">
    <property type="entry name" value="Integrin_alpha_N"/>
</dbReference>
<accession>A0ABT5P3P6</accession>
<dbReference type="Pfam" id="PF14252">
    <property type="entry name" value="DUF4347"/>
    <property type="match status" value="1"/>
</dbReference>
<feature type="domain" description="DUF4347" evidence="4">
    <location>
        <begin position="85"/>
        <end position="242"/>
    </location>
</feature>
<gene>
    <name evidence="6" type="ORF">M5G17_03295</name>
</gene>
<evidence type="ECO:0000313" key="7">
    <source>
        <dbReference type="Proteomes" id="UP001148184"/>
    </source>
</evidence>
<feature type="domain" description="SbsA Ig-like" evidence="3">
    <location>
        <begin position="572"/>
        <end position="681"/>
    </location>
</feature>
<dbReference type="InterPro" id="IPR032812">
    <property type="entry name" value="SbsA_Ig"/>
</dbReference>
<feature type="domain" description="RapA2 cadherin-like" evidence="5">
    <location>
        <begin position="1696"/>
        <end position="1761"/>
    </location>
</feature>
<evidence type="ECO:0000259" key="5">
    <source>
        <dbReference type="Pfam" id="PF17803"/>
    </source>
</evidence>
<dbReference type="Gene3D" id="2.40.128.340">
    <property type="match status" value="3"/>
</dbReference>
<protein>
    <submittedName>
        <fullName evidence="6">DUF4347 domain-containing protein</fullName>
    </submittedName>
</protein>
<dbReference type="Pfam" id="PF13205">
    <property type="entry name" value="Big_5"/>
    <property type="match status" value="1"/>
</dbReference>
<dbReference type="Pfam" id="PF17803">
    <property type="entry name" value="Cadherin_4"/>
    <property type="match status" value="1"/>
</dbReference>
<reference evidence="6 7" key="1">
    <citation type="submission" date="2022-05" db="EMBL/GenBank/DDBJ databases">
        <title>Novel Pseudomonas spp. Isolated from a Rainbow Trout Aquaculture Facility.</title>
        <authorList>
            <person name="Testerman T."/>
            <person name="Graf J."/>
        </authorList>
    </citation>
    <scope>NUCLEOTIDE SEQUENCE [LARGE SCALE GENOMIC DNA]</scope>
    <source>
        <strain evidence="6 7">ID1025</strain>
    </source>
</reference>
<dbReference type="Proteomes" id="UP001148184">
    <property type="component" value="Unassembled WGS sequence"/>
</dbReference>
<evidence type="ECO:0000259" key="4">
    <source>
        <dbReference type="Pfam" id="PF14252"/>
    </source>
</evidence>
<keyword evidence="1" id="KW-0732">Signal</keyword>
<dbReference type="InterPro" id="IPR040853">
    <property type="entry name" value="RapA2_cadherin-like"/>
</dbReference>
<dbReference type="RefSeq" id="WP_273891585.1">
    <property type="nucleotide sequence ID" value="NZ_JAMDGP010000030.1"/>
</dbReference>
<evidence type="ECO:0000313" key="6">
    <source>
        <dbReference type="EMBL" id="MDD1012709.1"/>
    </source>
</evidence>
<dbReference type="SUPFAM" id="SSF69318">
    <property type="entry name" value="Integrin alpha N-terminal domain"/>
    <property type="match status" value="1"/>
</dbReference>
<organism evidence="6 7">
    <name type="scientific">Pseudomonas rubra</name>
    <dbReference type="NCBI Taxonomy" id="2942627"/>
    <lineage>
        <taxon>Bacteria</taxon>
        <taxon>Pseudomonadati</taxon>
        <taxon>Pseudomonadota</taxon>
        <taxon>Gammaproteobacteria</taxon>
        <taxon>Pseudomonadales</taxon>
        <taxon>Pseudomonadaceae</taxon>
        <taxon>Pseudomonas</taxon>
    </lineage>
</organism>
<sequence>MKFIERFLRQLAQQPQTSASSQAPLLMALEPRIMFDASVGAVAQESVVQADAEPAKDSTSAVETSKIPAASADSRGQQGAQRQDVVFVDGQVGKVGELLDGLSGHAEVVILDPSKDGLQQMADYLKGREGLDAVHLLSHGAAGTVQVGELWLNSSNLVEHRAALETIGSALKADGDLMLYGCRVGDDNSGKAFIDNLASITGADIAASTDDTGAQALGGNWSLEVSNGVIETHALGNELSGYKGLMAASFTGGPNPTAPTLVTLPKMVVGDFNNDGRDDILYQTSGAASAWKFAAGNSDGTFTIVDQAFSPFSNVSLIDATATSTNYYTADFDGDGDIDVLASLNTGPGTTLYRNDNGVFSAEQVTSITGALRGVRMVVGDFNGDRAADILYQTGDNSSPWKYALNSGNGTFTEMDLSASPFNGLTFSDYSQINYRVIDFDGDGDLDILYFLNGTSGKYYRNDGSNFTMGSTTGFPSPAFGPRVLVGDFDGDGDADFFYQQGANGTEWSYAENLGNQTFDVRARASSPFAGLSMVDFSSFNFRTGDFDGDGDLDVVASKASTPATVFYQSGSPPTLVSATPADDSLSVSPSANIVLTFNESVSKGTGNIYIVRTSDGAVVQTIAVGSAAVTGSGTTWTINPPTDLAQGTAYAVRYDKQAFADADGVVSKGIYDNTTLNFTTLSNAAPVISGLNGDSVTYTEDGGAVILDAGGNATVTDVDSAHFNGGTVTVAITANNIAGDDVLSLHNQGTGAGQIGLSGSNVTYAGVLIGTLSGGSAGANLVISLNASANAAAVSALLQNLTYRNSNGVDTGSLARTVEIRITDGSGGTSIASGVNVSIVPVNDAPTASATGGTPTFTEGGAPVDLFSGVTLSTVEAGQSVKQLTFTVSNVINIGNERLTIDGTNVDLINGNAGTTSVNGLAFTVSLSGSLATVTLSKVGGISTGTAQTLIDGMTYSHLSHSPDTSSRTVTLTSISDTGGTSNGGVDTTSLAISATVAVVAINDAPLLSGGPFVLPGTNEDTVSTGQLVSTILAGLSHNDVDAGALSGIALTASSGNGIWQYSTDGTTWNNVGTVSSVSSLLLSSTAYVRFHPDGFNSGSASLSFRAWDQTSGSASSNAVRNFADTTSSGGTSSFSVGIAQAQITVTAVNDAPNLTPVGPVLGGITDGQVNNAGQTVGSFLSGVTDVDTGALSGIAITGASNGSGIWQFSTDGTSWNDIGSVAGDSALLLRSTDRVRLVPDGATSTVATLTYKAWDQTGASAGQQGSKVDTSVAGGSSAFSTSTDTASITVTATNDAPSVVTSGGSATFIEGNNVSSTPVVVDSGLTLSDTDNITLSSATVSITGNLHTGEDILAFTGNPATTGNISASYNTATGVLTLTSAGGTATLLQWQEALRSVIYSNASDSPNTASRTLSFVVNDGSLDSLAATRVVTVTATNDAPVLGTSAGSTSYVESTAPVRVDNGLSLSDLDSATLTSATVAITGNFHSVQDRLGFLNNPATMGNISASYNTATGELTLTSAGAIATLAQWQAALRSVEYSNSSSNPDTGARTLSFTVNDGHDVSNIATKVVNVVAVNDAPVILAPGSITVIEDTTTALTGIVFSDADAGSSPVTVTLSVPAGLLHGTSGAGVLVSGSGTGTLVLVGSLSDINTLIGTGSLTYTPAANATANVTLSMNIDDGGHSGTGGAQSGNSTLTLMVTAVNDAPVNQLPTGQIVNQDGTLTFNSSNGNLISISDVDAGSNSLQVTLLVTHGTLTLSAVSGLSFIVGSGSGDTTMTFVGSLGSINAALNGMSFTPIAGYNGAASLQVISNDQGSSGTGGALTDSDTLAITVAALNPRVINVDAPLMNGGFKVGDSIYIVLTFDQAVFLSADTPTLLLETGAVDRTATYYSGSGSNALVFKYTVQAGDQSADLDYTSSAALSLNGTTLRSASQQDALLTLPTAGSAHSLGANNNIVIDGIEPVISSVTVPGNGTYVAGQNLDFTLNLSEAVTVAGAPRLEIVLDTGGTVYADYVSGSGTSALVFRLSVTSGQLDSNGISVGSSLDLNGGAVRDSIGNNLDTRLNNVASTIGVRVDGVAPQPGTLVAIDSNPTNAGSVRYTVTFSEAVNGVDTSDFTLVFTGSVSGSIASVVAVDARTYTVLINGLTGDGTLGLNLNDSGTDITDAAGNILAAGLTGTLYSIDRVAPSIGSIDVPAAGAYNAGDVLRFTVNTSEVVNVTFAPWIIVNIGGRDVTARYVSGTGSNALVFEYQVQVNDNTTLIAGVQVVAVMAMPSFHDQANNAMDLTLNNVGSTAGIVVDTVDPRVSAITPLTPGPSNASNATFSVSFNEDVSNVSVEDFTLLVGGNVQGRILSITALDARNYRVEVGELTGTGDIRVAIASARDIIDVAGNSVAAGTQSAALQIDRTVPTVTDVQVPAAGSYKAGELLRFTVSASEPVIVDTRDGTPGLLLNIGGSNRYATYVSGSGTGQLVFQYSVQQGNNDADGIQLGSSLALNGGAIRDAAGNDLNLSLNGVHSTASVRVDTQAPLATEIVRVDVNPTNSSSVRYTVRFDEGVSGVDMADFSLIYTGSAAGRISSVAQVDDRTYTVLVESLSGVGSVRLDLKGVGTGIIDAAGNAIGGGIEGSAYSIDRVAPKVTGVEVPAAGSYVAGQGLDFTVRLDEVVLVGPGPGLPRLSVTLDNGQVAYADYVSGSGSDTLVFRLVISPGQQASNGLRLSTGIDLQGGTLQDVRGNDVQTALSNVGSTTGISVDTRAPQPVQIVLDGPAVTQDKTLSYTLTFDEPVSAVDVTDFSLHGGASGVVQSVLQLDERTYRVTVANVSGQGSLGLSLNAQGSGIRDAAGNALTLSLSSASYQILSQDVGDLEYRTNPPVNSGSPSSPLLQPQVPPVPAIPTASPLVPSGLFEHETLGSGIDTLGNIFINNGISAPSYIAQVFASSDQGASSAGGIGFAGGEGGVFGSSTLASLFARQAVQEGESMRVFDGKQWRTTDPAQGLRAVFGAASLEQQLQNIKDAEQRPVRELAMALSQPTQIGNRA</sequence>
<evidence type="ECO:0000259" key="3">
    <source>
        <dbReference type="Pfam" id="PF13205"/>
    </source>
</evidence>
<dbReference type="PANTHER" id="PTHR44103">
    <property type="entry name" value="PROPROTEIN CONVERTASE P"/>
    <property type="match status" value="1"/>
</dbReference>
<dbReference type="Gene3D" id="2.60.40.1220">
    <property type="match status" value="2"/>
</dbReference>
<dbReference type="PANTHER" id="PTHR44103:SF1">
    <property type="entry name" value="PROPROTEIN CONVERTASE P"/>
    <property type="match status" value="1"/>
</dbReference>
<dbReference type="EMBL" id="JAMDGZ010000007">
    <property type="protein sequence ID" value="MDD1012709.1"/>
    <property type="molecule type" value="Genomic_DNA"/>
</dbReference>
<name>A0ABT5P3P6_9PSED</name>
<evidence type="ECO:0000256" key="1">
    <source>
        <dbReference type="ARBA" id="ARBA00022729"/>
    </source>
</evidence>
<evidence type="ECO:0000256" key="2">
    <source>
        <dbReference type="SAM" id="MobiDB-lite"/>
    </source>
</evidence>
<dbReference type="InterPro" id="IPR025592">
    <property type="entry name" value="DUF4347"/>
</dbReference>
<dbReference type="InterPro" id="IPR013517">
    <property type="entry name" value="FG-GAP"/>
</dbReference>
<comment type="caution">
    <text evidence="6">The sequence shown here is derived from an EMBL/GenBank/DDBJ whole genome shotgun (WGS) entry which is preliminary data.</text>
</comment>
<proteinExistence type="predicted"/>
<keyword evidence="7" id="KW-1185">Reference proteome</keyword>
<feature type="region of interest" description="Disordered" evidence="2">
    <location>
        <begin position="50"/>
        <end position="80"/>
    </location>
</feature>
<dbReference type="Pfam" id="PF13517">
    <property type="entry name" value="FG-GAP_3"/>
    <property type="match status" value="2"/>
</dbReference>
<dbReference type="InterPro" id="IPR014755">
    <property type="entry name" value="Cu-Rt/internalin_Ig-like"/>
</dbReference>